<protein>
    <submittedName>
        <fullName evidence="1">Uncharacterized protein</fullName>
    </submittedName>
</protein>
<proteinExistence type="predicted"/>
<sequence>MGTHREKQQQELYRKIAQLDELAKDINETAAHLGNETYVSSIRLYREQQEQIQDIQSYFEQVGMPRSNQTVEYILPLALKEFHRQLMHIKNDNPEE</sequence>
<accession>A0A1I4IJC4</accession>
<dbReference type="RefSeq" id="WP_090925344.1">
    <property type="nucleotide sequence ID" value="NZ_FOTY01000002.1"/>
</dbReference>
<organism evidence="1 2">
    <name type="scientific">Salibacterium qingdaonense</name>
    <dbReference type="NCBI Taxonomy" id="266892"/>
    <lineage>
        <taxon>Bacteria</taxon>
        <taxon>Bacillati</taxon>
        <taxon>Bacillota</taxon>
        <taxon>Bacilli</taxon>
        <taxon>Bacillales</taxon>
        <taxon>Bacillaceae</taxon>
    </lineage>
</organism>
<dbReference type="Proteomes" id="UP000199668">
    <property type="component" value="Unassembled WGS sequence"/>
</dbReference>
<evidence type="ECO:0000313" key="2">
    <source>
        <dbReference type="Proteomes" id="UP000199668"/>
    </source>
</evidence>
<evidence type="ECO:0000313" key="1">
    <source>
        <dbReference type="EMBL" id="SFL53911.1"/>
    </source>
</evidence>
<name>A0A1I4IJC4_9BACI</name>
<reference evidence="1 2" key="1">
    <citation type="submission" date="2016-10" db="EMBL/GenBank/DDBJ databases">
        <authorList>
            <person name="de Groot N.N."/>
        </authorList>
    </citation>
    <scope>NUCLEOTIDE SEQUENCE [LARGE SCALE GENOMIC DNA]</scope>
    <source>
        <strain evidence="1 2">CGMCC 1.6134</strain>
    </source>
</reference>
<dbReference type="AlphaFoldDB" id="A0A1I4IJC4"/>
<gene>
    <name evidence="1" type="ORF">SAMN04488054_10260</name>
</gene>
<dbReference type="STRING" id="266892.SAMN04488054_10260"/>
<keyword evidence="2" id="KW-1185">Reference proteome</keyword>
<dbReference type="EMBL" id="FOTY01000002">
    <property type="protein sequence ID" value="SFL53911.1"/>
    <property type="molecule type" value="Genomic_DNA"/>
</dbReference>
<dbReference type="OrthoDB" id="2972485at2"/>